<dbReference type="GO" id="GO:0003677">
    <property type="term" value="F:DNA binding"/>
    <property type="evidence" value="ECO:0007669"/>
    <property type="project" value="UniProtKB-KW"/>
</dbReference>
<keyword evidence="2" id="KW-0238">DNA-binding</keyword>
<dbReference type="SUPFAM" id="SSF46785">
    <property type="entry name" value="Winged helix' DNA-binding domain"/>
    <property type="match status" value="1"/>
</dbReference>
<dbReference type="AlphaFoldDB" id="A0A1H8DDT6"/>
<dbReference type="Gene3D" id="1.10.10.10">
    <property type="entry name" value="Winged helix-like DNA-binding domain superfamily/Winged helix DNA-binding domain"/>
    <property type="match status" value="1"/>
</dbReference>
<organism evidence="6 7">
    <name type="scientific">Actinacidiphila rubida</name>
    <dbReference type="NCBI Taxonomy" id="310780"/>
    <lineage>
        <taxon>Bacteria</taxon>
        <taxon>Bacillati</taxon>
        <taxon>Actinomycetota</taxon>
        <taxon>Actinomycetes</taxon>
        <taxon>Kitasatosporales</taxon>
        <taxon>Streptomycetaceae</taxon>
        <taxon>Actinacidiphila</taxon>
    </lineage>
</organism>
<evidence type="ECO:0000256" key="1">
    <source>
        <dbReference type="ARBA" id="ARBA00023015"/>
    </source>
</evidence>
<evidence type="ECO:0000313" key="6">
    <source>
        <dbReference type="EMBL" id="SEN04954.1"/>
    </source>
</evidence>
<feature type="compositionally biased region" description="Basic and acidic residues" evidence="4">
    <location>
        <begin position="331"/>
        <end position="349"/>
    </location>
</feature>
<reference evidence="6 7" key="1">
    <citation type="submission" date="2016-10" db="EMBL/GenBank/DDBJ databases">
        <authorList>
            <person name="de Groot N.N."/>
        </authorList>
    </citation>
    <scope>NUCLEOTIDE SEQUENCE [LARGE SCALE GENOMIC DNA]</scope>
    <source>
        <strain evidence="6 7">CGMCC 4.2026</strain>
    </source>
</reference>
<name>A0A1H8DDT6_9ACTN</name>
<evidence type="ECO:0000256" key="2">
    <source>
        <dbReference type="ARBA" id="ARBA00023125"/>
    </source>
</evidence>
<keyword evidence="1" id="KW-0805">Transcription regulation</keyword>
<dbReference type="InterPro" id="IPR001845">
    <property type="entry name" value="HTH_ArsR_DNA-bd_dom"/>
</dbReference>
<dbReference type="Pfam" id="PF01022">
    <property type="entry name" value="HTH_5"/>
    <property type="match status" value="1"/>
</dbReference>
<evidence type="ECO:0000259" key="5">
    <source>
        <dbReference type="SMART" id="SM00418"/>
    </source>
</evidence>
<dbReference type="CDD" id="cd00090">
    <property type="entry name" value="HTH_ARSR"/>
    <property type="match status" value="1"/>
</dbReference>
<dbReference type="OrthoDB" id="3808065at2"/>
<dbReference type="GO" id="GO:0003700">
    <property type="term" value="F:DNA-binding transcription factor activity"/>
    <property type="evidence" value="ECO:0007669"/>
    <property type="project" value="InterPro"/>
</dbReference>
<feature type="domain" description="HTH arsR-type" evidence="5">
    <location>
        <begin position="252"/>
        <end position="327"/>
    </location>
</feature>
<dbReference type="PANTHER" id="PTHR43132">
    <property type="entry name" value="ARSENICAL RESISTANCE OPERON REPRESSOR ARSR-RELATED"/>
    <property type="match status" value="1"/>
</dbReference>
<dbReference type="EMBL" id="FODD01000001">
    <property type="protein sequence ID" value="SEN04954.1"/>
    <property type="molecule type" value="Genomic_DNA"/>
</dbReference>
<keyword evidence="3" id="KW-0804">Transcription</keyword>
<dbReference type="Proteomes" id="UP000181951">
    <property type="component" value="Unassembled WGS sequence"/>
</dbReference>
<dbReference type="SMART" id="SM00418">
    <property type="entry name" value="HTH_ARSR"/>
    <property type="match status" value="1"/>
</dbReference>
<evidence type="ECO:0000313" key="7">
    <source>
        <dbReference type="Proteomes" id="UP000181951"/>
    </source>
</evidence>
<sequence>MALRIHFSADDLARVTLVRGPDMLWELVLSLAVLQSPRVPPSLRAWRSDARTSLTAPGLSRPTRLLTTLVGPVGDFPDFLTPRHTSGFPPALDAVRTTPRDVLLSDLSGVFRDRRPPSWVRELAGGRPRRLAAVADAMRAYGDSVLVPQQRVIEDAVHGDQAVRAHDLLHGGVEALLRGLPPPLRWSAPVLETDYPDDRDLHLEGRGLTLVPAYFCWGMPVTLIDPELPPVLVYPVARHEPRPAAEPGRAAELLGRTRAEALHALRAPLSTTELAQHLGVSVPSASRHAAVLRDCGLVASTRHGATVVHAATPLGRRLAGSLPLARPGDPGSRDPRDTRDTDTHAHEPR</sequence>
<dbReference type="InterPro" id="IPR036390">
    <property type="entry name" value="WH_DNA-bd_sf"/>
</dbReference>
<dbReference type="InterPro" id="IPR051011">
    <property type="entry name" value="Metal_resp_trans_reg"/>
</dbReference>
<dbReference type="InterPro" id="IPR036388">
    <property type="entry name" value="WH-like_DNA-bd_sf"/>
</dbReference>
<accession>A0A1H8DDT6</accession>
<dbReference type="InterPro" id="IPR011991">
    <property type="entry name" value="ArsR-like_HTH"/>
</dbReference>
<feature type="region of interest" description="Disordered" evidence="4">
    <location>
        <begin position="318"/>
        <end position="349"/>
    </location>
</feature>
<evidence type="ECO:0000256" key="3">
    <source>
        <dbReference type="ARBA" id="ARBA00023163"/>
    </source>
</evidence>
<proteinExistence type="predicted"/>
<dbReference type="PANTHER" id="PTHR43132:SF8">
    <property type="entry name" value="HTH-TYPE TRANSCRIPTIONAL REGULATOR KMTR"/>
    <property type="match status" value="1"/>
</dbReference>
<dbReference type="STRING" id="310780.SAMN05216267_100137"/>
<protein>
    <submittedName>
        <fullName evidence="6">Transcriptional regulator, ArsR family</fullName>
    </submittedName>
</protein>
<evidence type="ECO:0000256" key="4">
    <source>
        <dbReference type="SAM" id="MobiDB-lite"/>
    </source>
</evidence>
<keyword evidence="7" id="KW-1185">Reference proteome</keyword>
<gene>
    <name evidence="6" type="ORF">SAMN05216267_100137</name>
</gene>